<organism evidence="8 9">
    <name type="scientific">Mycena chlorophos</name>
    <name type="common">Agaric fungus</name>
    <name type="synonym">Agaricus chlorophos</name>
    <dbReference type="NCBI Taxonomy" id="658473"/>
    <lineage>
        <taxon>Eukaryota</taxon>
        <taxon>Fungi</taxon>
        <taxon>Dikarya</taxon>
        <taxon>Basidiomycota</taxon>
        <taxon>Agaricomycotina</taxon>
        <taxon>Agaricomycetes</taxon>
        <taxon>Agaricomycetidae</taxon>
        <taxon>Agaricales</taxon>
        <taxon>Marasmiineae</taxon>
        <taxon>Mycenaceae</taxon>
        <taxon>Mycena</taxon>
    </lineage>
</organism>
<dbReference type="EMBL" id="DF842146">
    <property type="protein sequence ID" value="GAT46237.1"/>
    <property type="molecule type" value="Genomic_DNA"/>
</dbReference>
<feature type="domain" description="FAD-binding" evidence="7">
    <location>
        <begin position="197"/>
        <end position="223"/>
    </location>
</feature>
<dbReference type="InterPro" id="IPR002938">
    <property type="entry name" value="FAD-bd"/>
</dbReference>
<gene>
    <name evidence="8" type="ORF">MCHLO_03773</name>
</gene>
<evidence type="ECO:0000256" key="3">
    <source>
        <dbReference type="ARBA" id="ARBA00022827"/>
    </source>
</evidence>
<accession>A0ABQ0L6S8</accession>
<feature type="compositionally biased region" description="Basic and acidic residues" evidence="6">
    <location>
        <begin position="230"/>
        <end position="252"/>
    </location>
</feature>
<keyword evidence="9" id="KW-1185">Reference proteome</keyword>
<proteinExistence type="inferred from homology"/>
<comment type="similarity">
    <text evidence="1">Belongs to the paxM FAD-dependent monooxygenase family.</text>
</comment>
<keyword evidence="5" id="KW-0503">Monooxygenase</keyword>
<keyword evidence="4" id="KW-0560">Oxidoreductase</keyword>
<feature type="region of interest" description="Disordered" evidence="6">
    <location>
        <begin position="211"/>
        <end position="267"/>
    </location>
</feature>
<evidence type="ECO:0000313" key="9">
    <source>
        <dbReference type="Proteomes" id="UP000815677"/>
    </source>
</evidence>
<name>A0ABQ0L6S8_MYCCL</name>
<protein>
    <recommendedName>
        <fullName evidence="7">FAD-binding domain-containing protein</fullName>
    </recommendedName>
</protein>
<evidence type="ECO:0000259" key="7">
    <source>
        <dbReference type="Pfam" id="PF01494"/>
    </source>
</evidence>
<dbReference type="Gene3D" id="3.50.50.60">
    <property type="entry name" value="FAD/NAD(P)-binding domain"/>
    <property type="match status" value="1"/>
</dbReference>
<evidence type="ECO:0000256" key="1">
    <source>
        <dbReference type="ARBA" id="ARBA00007992"/>
    </source>
</evidence>
<evidence type="ECO:0000313" key="8">
    <source>
        <dbReference type="EMBL" id="GAT46237.1"/>
    </source>
</evidence>
<evidence type="ECO:0000256" key="4">
    <source>
        <dbReference type="ARBA" id="ARBA00023002"/>
    </source>
</evidence>
<keyword evidence="2" id="KW-0285">Flavoprotein</keyword>
<dbReference type="PANTHER" id="PTHR13789">
    <property type="entry name" value="MONOOXYGENASE"/>
    <property type="match status" value="1"/>
</dbReference>
<dbReference type="SUPFAM" id="SSF51905">
    <property type="entry name" value="FAD/NAD(P)-binding domain"/>
    <property type="match status" value="1"/>
</dbReference>
<dbReference type="Pfam" id="PF01494">
    <property type="entry name" value="FAD_binding_3"/>
    <property type="match status" value="1"/>
</dbReference>
<sequence>MPKLTGGFRESSVYPSWRHPTSAFPQTNWYGRCRALVGSRPNGSNHGLWSVVGVASRWCWRCEIEYAIGLQTFTFASEQTAVLRFLCADPPQRHRSRGHQEVTGGSTPNPFPESPPTMMNFYGNNLHVVAYPNSETHYSWALTECGPEAKETWRAMDQASQDGFKTGRFSELPAGVGGLICGAEKMIKYGLYDRPELEKWHDGRVLLIGDAAHPTSPHLGQGARQSTSADEPRRATEPLKTRPRAPKGDSQPRKHIRLHQQARLSVL</sequence>
<reference evidence="8" key="1">
    <citation type="submission" date="2014-09" db="EMBL/GenBank/DDBJ databases">
        <title>Genome sequence of the luminous mushroom Mycena chlorophos for searching fungal bioluminescence genes.</title>
        <authorList>
            <person name="Tanaka Y."/>
            <person name="Kasuga D."/>
            <person name="Oba Y."/>
            <person name="Hase S."/>
            <person name="Sato K."/>
            <person name="Oba Y."/>
            <person name="Sakakibara Y."/>
        </authorList>
    </citation>
    <scope>NUCLEOTIDE SEQUENCE</scope>
</reference>
<dbReference type="InterPro" id="IPR036188">
    <property type="entry name" value="FAD/NAD-bd_sf"/>
</dbReference>
<evidence type="ECO:0000256" key="2">
    <source>
        <dbReference type="ARBA" id="ARBA00022630"/>
    </source>
</evidence>
<keyword evidence="3" id="KW-0274">FAD</keyword>
<dbReference type="InterPro" id="IPR050493">
    <property type="entry name" value="FAD-dep_Monooxygenase_BioMet"/>
</dbReference>
<dbReference type="PANTHER" id="PTHR13789:SF309">
    <property type="entry name" value="PUTATIVE (AFU_ORTHOLOGUE AFUA_6G14510)-RELATED"/>
    <property type="match status" value="1"/>
</dbReference>
<evidence type="ECO:0000256" key="6">
    <source>
        <dbReference type="SAM" id="MobiDB-lite"/>
    </source>
</evidence>
<dbReference type="Proteomes" id="UP000815677">
    <property type="component" value="Unassembled WGS sequence"/>
</dbReference>
<evidence type="ECO:0000256" key="5">
    <source>
        <dbReference type="ARBA" id="ARBA00023033"/>
    </source>
</evidence>